<dbReference type="EMBL" id="GGEC01092164">
    <property type="protein sequence ID" value="MBX72648.1"/>
    <property type="molecule type" value="Transcribed_RNA"/>
</dbReference>
<organism evidence="1">
    <name type="scientific">Rhizophora mucronata</name>
    <name type="common">Asiatic mangrove</name>
    <dbReference type="NCBI Taxonomy" id="61149"/>
    <lineage>
        <taxon>Eukaryota</taxon>
        <taxon>Viridiplantae</taxon>
        <taxon>Streptophyta</taxon>
        <taxon>Embryophyta</taxon>
        <taxon>Tracheophyta</taxon>
        <taxon>Spermatophyta</taxon>
        <taxon>Magnoliopsida</taxon>
        <taxon>eudicotyledons</taxon>
        <taxon>Gunneridae</taxon>
        <taxon>Pentapetalae</taxon>
        <taxon>rosids</taxon>
        <taxon>fabids</taxon>
        <taxon>Malpighiales</taxon>
        <taxon>Rhizophoraceae</taxon>
        <taxon>Rhizophora</taxon>
    </lineage>
</organism>
<proteinExistence type="predicted"/>
<protein>
    <submittedName>
        <fullName evidence="1">Uncharacterized protein</fullName>
    </submittedName>
</protein>
<accession>A0A2P2R073</accession>
<dbReference type="AlphaFoldDB" id="A0A2P2R073"/>
<evidence type="ECO:0000313" key="1">
    <source>
        <dbReference type="EMBL" id="MBX72648.1"/>
    </source>
</evidence>
<reference evidence="1" key="1">
    <citation type="submission" date="2018-02" db="EMBL/GenBank/DDBJ databases">
        <title>Rhizophora mucronata_Transcriptome.</title>
        <authorList>
            <person name="Meera S.P."/>
            <person name="Sreeshan A."/>
            <person name="Augustine A."/>
        </authorList>
    </citation>
    <scope>NUCLEOTIDE SEQUENCE</scope>
    <source>
        <tissue evidence="1">Leaf</tissue>
    </source>
</reference>
<sequence length="42" mass="4736">MFYDNGPQTSPQHSIIITFFNISHRDPLLTAKTIHFQGSSST</sequence>
<name>A0A2P2R073_RHIMU</name>